<gene>
    <name evidence="3" type="ORF">EH55_09525</name>
</gene>
<accession>A0A073IM84</accession>
<evidence type="ECO:0000313" key="4">
    <source>
        <dbReference type="Proteomes" id="UP000027665"/>
    </source>
</evidence>
<feature type="region of interest" description="Disordered" evidence="1">
    <location>
        <begin position="59"/>
        <end position="78"/>
    </location>
</feature>
<dbReference type="InterPro" id="IPR025874">
    <property type="entry name" value="DZR"/>
</dbReference>
<protein>
    <recommendedName>
        <fullName evidence="2">DZANK-type domain-containing protein</fullName>
    </recommendedName>
</protein>
<keyword evidence="4" id="KW-1185">Reference proteome</keyword>
<name>A0A073IM84_9BACT</name>
<dbReference type="OrthoDB" id="154534at2"/>
<dbReference type="RefSeq" id="WP_051682848.1">
    <property type="nucleotide sequence ID" value="NZ_JMKI01000047.1"/>
</dbReference>
<organism evidence="3 4">
    <name type="scientific">Synergistes jonesii</name>
    <dbReference type="NCBI Taxonomy" id="2754"/>
    <lineage>
        <taxon>Bacteria</taxon>
        <taxon>Thermotogati</taxon>
        <taxon>Synergistota</taxon>
        <taxon>Synergistia</taxon>
        <taxon>Synergistales</taxon>
        <taxon>Synergistaceae</taxon>
        <taxon>Synergistes</taxon>
    </lineage>
</organism>
<reference evidence="3 4" key="1">
    <citation type="submission" date="2014-04" db="EMBL/GenBank/DDBJ databases">
        <title>Draft Genome Sequence of Synergistes jonesii.</title>
        <authorList>
            <person name="Coil D.A."/>
            <person name="Eisen J.A."/>
            <person name="Holland-Moritz H.E."/>
        </authorList>
    </citation>
    <scope>NUCLEOTIDE SEQUENCE [LARGE SCALE GENOMIC DNA]</scope>
    <source>
        <strain evidence="3 4">78-1</strain>
    </source>
</reference>
<dbReference type="AlphaFoldDB" id="A0A073IM84"/>
<dbReference type="eggNOG" id="COG1716">
    <property type="taxonomic scope" value="Bacteria"/>
</dbReference>
<dbReference type="Pfam" id="PF12773">
    <property type="entry name" value="DZR"/>
    <property type="match status" value="1"/>
</dbReference>
<dbReference type="Proteomes" id="UP000027665">
    <property type="component" value="Unassembled WGS sequence"/>
</dbReference>
<sequence length="250" mass="27671">MAFLDLEKMLSKGISRAVEQAIKNKVLEAVMPKRQKGSVRKRVAEDEYMREARAAENRLEEEYRPAKRKGAERGSEAAPSSKSVKLCQKCGTLSPKKMKFCPECGTRLPDETLYEQNVAARPSCPLCGAFVEPGTKFCPECGAEILRAKNGEAAAVPGWPPKYAVFPKWSLGGRVECEELSDGLHVTLEPAGYDEFEAYRYSALDAGFRPKVREGVGECLWRVSDGRRYEICGSCDEKAGNVSLLFSISE</sequence>
<dbReference type="EMBL" id="JMKI01000047">
    <property type="protein sequence ID" value="KEJ91438.1"/>
    <property type="molecule type" value="Genomic_DNA"/>
</dbReference>
<feature type="domain" description="DZANK-type" evidence="2">
    <location>
        <begin position="87"/>
        <end position="142"/>
    </location>
</feature>
<evidence type="ECO:0000256" key="1">
    <source>
        <dbReference type="SAM" id="MobiDB-lite"/>
    </source>
</evidence>
<dbReference type="GeneID" id="90984820"/>
<proteinExistence type="predicted"/>
<dbReference type="STRING" id="2754.EH55_09525"/>
<comment type="caution">
    <text evidence="3">The sequence shown here is derived from an EMBL/GenBank/DDBJ whole genome shotgun (WGS) entry which is preliminary data.</text>
</comment>
<feature type="compositionally biased region" description="Basic and acidic residues" evidence="1">
    <location>
        <begin position="59"/>
        <end position="75"/>
    </location>
</feature>
<evidence type="ECO:0000313" key="3">
    <source>
        <dbReference type="EMBL" id="KEJ91438.1"/>
    </source>
</evidence>
<evidence type="ECO:0000259" key="2">
    <source>
        <dbReference type="Pfam" id="PF12773"/>
    </source>
</evidence>